<keyword evidence="4" id="KW-1185">Reference proteome</keyword>
<dbReference type="SUPFAM" id="SSF54001">
    <property type="entry name" value="Cysteine proteinases"/>
    <property type="match status" value="1"/>
</dbReference>
<gene>
    <name evidence="3" type="ORF">GTH32_17655</name>
</gene>
<dbReference type="InterPro" id="IPR052901">
    <property type="entry name" value="Bact_TGase-like"/>
</dbReference>
<dbReference type="InterPro" id="IPR038765">
    <property type="entry name" value="Papain-like_cys_pep_sf"/>
</dbReference>
<dbReference type="SMART" id="SM00460">
    <property type="entry name" value="TGc"/>
    <property type="match status" value="1"/>
</dbReference>
<dbReference type="AlphaFoldDB" id="A0A7X5LP96"/>
<accession>A0A7X5LP96</accession>
<dbReference type="PANTHER" id="PTHR42736:SF1">
    <property type="entry name" value="PROTEIN-GLUTAMINE GAMMA-GLUTAMYLTRANSFERASE"/>
    <property type="match status" value="1"/>
</dbReference>
<feature type="transmembrane region" description="Helical" evidence="1">
    <location>
        <begin position="37"/>
        <end position="54"/>
    </location>
</feature>
<dbReference type="Pfam" id="PF01841">
    <property type="entry name" value="Transglut_core"/>
    <property type="match status" value="1"/>
</dbReference>
<feature type="domain" description="Transglutaminase-like" evidence="2">
    <location>
        <begin position="411"/>
        <end position="480"/>
    </location>
</feature>
<dbReference type="Proteomes" id="UP000470213">
    <property type="component" value="Unassembled WGS sequence"/>
</dbReference>
<reference evidence="3 4" key="1">
    <citation type="submission" date="2020-01" db="EMBL/GenBank/DDBJ databases">
        <authorList>
            <person name="Chen J."/>
            <person name="Zhu S."/>
            <person name="Yang J."/>
        </authorList>
    </citation>
    <scope>NUCLEOTIDE SEQUENCE [LARGE SCALE GENOMIC DNA]</scope>
    <source>
        <strain evidence="3 4">345S023</strain>
    </source>
</reference>
<evidence type="ECO:0000259" key="2">
    <source>
        <dbReference type="SMART" id="SM00460"/>
    </source>
</evidence>
<dbReference type="RefSeq" id="WP_163088257.1">
    <property type="nucleotide sequence ID" value="NZ_JAAAWN010000034.1"/>
</dbReference>
<protein>
    <submittedName>
        <fullName evidence="3">DUF3488 domain-containing protein</fullName>
    </submittedName>
</protein>
<comment type="caution">
    <text evidence="3">The sequence shown here is derived from an EMBL/GenBank/DDBJ whole genome shotgun (WGS) entry which is preliminary data.</text>
</comment>
<organism evidence="3 4">
    <name type="scientific">Alteromonas profundi</name>
    <dbReference type="NCBI Taxonomy" id="2696062"/>
    <lineage>
        <taxon>Bacteria</taxon>
        <taxon>Pseudomonadati</taxon>
        <taxon>Pseudomonadota</taxon>
        <taxon>Gammaproteobacteria</taxon>
        <taxon>Alteromonadales</taxon>
        <taxon>Alteromonadaceae</taxon>
        <taxon>Alteromonas/Salinimonas group</taxon>
        <taxon>Alteromonas</taxon>
    </lineage>
</organism>
<feature type="transmembrane region" description="Helical" evidence="1">
    <location>
        <begin position="135"/>
        <end position="154"/>
    </location>
</feature>
<dbReference type="Gene3D" id="3.10.620.30">
    <property type="match status" value="1"/>
</dbReference>
<dbReference type="Pfam" id="PF11992">
    <property type="entry name" value="TgpA_N"/>
    <property type="match status" value="1"/>
</dbReference>
<proteinExistence type="predicted"/>
<evidence type="ECO:0000256" key="1">
    <source>
        <dbReference type="SAM" id="Phobius"/>
    </source>
</evidence>
<feature type="transmembrane region" description="Helical" evidence="1">
    <location>
        <begin position="111"/>
        <end position="129"/>
    </location>
</feature>
<dbReference type="EMBL" id="JAAAWN010000034">
    <property type="protein sequence ID" value="NDV92997.1"/>
    <property type="molecule type" value="Genomic_DNA"/>
</dbReference>
<evidence type="ECO:0000313" key="3">
    <source>
        <dbReference type="EMBL" id="NDV92997.1"/>
    </source>
</evidence>
<feature type="transmembrane region" description="Helical" evidence="1">
    <location>
        <begin position="166"/>
        <end position="187"/>
    </location>
</feature>
<keyword evidence="1" id="KW-1133">Transmembrane helix</keyword>
<feature type="transmembrane region" description="Helical" evidence="1">
    <location>
        <begin position="558"/>
        <end position="578"/>
    </location>
</feature>
<keyword evidence="1" id="KW-0812">Transmembrane</keyword>
<feature type="transmembrane region" description="Helical" evidence="1">
    <location>
        <begin position="61"/>
        <end position="80"/>
    </location>
</feature>
<evidence type="ECO:0000313" key="4">
    <source>
        <dbReference type="Proteomes" id="UP000470213"/>
    </source>
</evidence>
<dbReference type="PANTHER" id="PTHR42736">
    <property type="entry name" value="PROTEIN-GLUTAMINE GAMMA-GLUTAMYLTRANSFERASE"/>
    <property type="match status" value="1"/>
</dbReference>
<name>A0A7X5LP96_9ALTE</name>
<sequence length="670" mass="75074">MHRSGQQLSVNRHRASLLLALCFTTLSVSLHSVLMVWVIILTLCALGAQLGLYFSYQQHAIATRQINLLAILALLALAWFGMSNGLLNSMINLLVTACALKLLQLNTKRDFLQLFSACLFLLGCGFIFNLTVSAWLGYMVLCIGLLLCLRMLFVPSQSLFSGFRHISVLLLQSAPIALLLFMVIPQFPPLWQMPSSKTQQTGLAESVTPGDIASLAQSSALAFTATFEDSPPPRATRYWRAMTMEAFDGKTWSISEKRRQAEKQLHGLGKKLPLERTESNAYQVIIEPTHQRYIYGLDLSSIAGTSRRSARVQFDYALRSFTPIASKRAILLNYHPNAAPISPLEGFDSQLNLLYPENSNPKTEAWAADVAKKYQTPRDVAAHIMGYFATQRFVYTLTPSAMPTTPVDIFLFEKKAGFCAHYASAMAFSLRVAGIPARLVTGYQGGEVLTGRALQLRQYDAHAWVEALIDGTWVRYDPTSMVAPSRISQGLTDTLNTLGQNRNSNMFDAMQKTLFFSAIQSMFRQLDYQWSRWVLGFDNQRQKNLLTTLLGELSSGKMSLIFIGMLLVIALVLAIYFLPLTLKAPEPKETVIFKRAAKLVERHTRIARNTLPANAYYELVKDELPTTARDSFQHITSNFQLLRYTPQASSRNQRLDKMAAQLKLLKKALH</sequence>
<dbReference type="InterPro" id="IPR021878">
    <property type="entry name" value="TgpA_N"/>
</dbReference>
<keyword evidence="1" id="KW-0472">Membrane</keyword>
<dbReference type="InterPro" id="IPR002931">
    <property type="entry name" value="Transglutaminase-like"/>
</dbReference>